<dbReference type="Proteomes" id="UP000053864">
    <property type="component" value="Unassembled WGS sequence"/>
</dbReference>
<reference evidence="3" key="2">
    <citation type="submission" date="2013-11" db="EMBL/GenBank/DDBJ databases">
        <title>The Genome Sequence of Phytophthora parasitica CJ05E6.</title>
        <authorList>
            <consortium name="The Broad Institute Genomics Platform"/>
            <person name="Russ C."/>
            <person name="Tyler B."/>
            <person name="Panabieres F."/>
            <person name="Shan W."/>
            <person name="Tripathy S."/>
            <person name="Grunwald N."/>
            <person name="Machado M."/>
            <person name="Johnson C.S."/>
            <person name="Arredondo F."/>
            <person name="Hong C."/>
            <person name="Coffey M."/>
            <person name="Young S.K."/>
            <person name="Zeng Q."/>
            <person name="Gargeya S."/>
            <person name="Fitzgerald M."/>
            <person name="Abouelleil A."/>
            <person name="Alvarado L."/>
            <person name="Chapman S.B."/>
            <person name="Gainer-Dewar J."/>
            <person name="Goldberg J."/>
            <person name="Griggs A."/>
            <person name="Gujja S."/>
            <person name="Hansen M."/>
            <person name="Howarth C."/>
            <person name="Imamovic A."/>
            <person name="Ireland A."/>
            <person name="Larimer J."/>
            <person name="McCowan C."/>
            <person name="Murphy C."/>
            <person name="Pearson M."/>
            <person name="Poon T.W."/>
            <person name="Priest M."/>
            <person name="Roberts A."/>
            <person name="Saif S."/>
            <person name="Shea T."/>
            <person name="Sykes S."/>
            <person name="Wortman J."/>
            <person name="Nusbaum C."/>
            <person name="Birren B."/>
        </authorList>
    </citation>
    <scope>NUCLEOTIDE SEQUENCE [LARGE SCALE GENOMIC DNA]</scope>
    <source>
        <strain evidence="3">CJ05E6</strain>
    </source>
</reference>
<evidence type="ECO:0000313" key="2">
    <source>
        <dbReference type="EMBL" id="ETK73379.1"/>
    </source>
</evidence>
<evidence type="ECO:0000256" key="1">
    <source>
        <dbReference type="SAM" id="MobiDB-lite"/>
    </source>
</evidence>
<feature type="region of interest" description="Disordered" evidence="1">
    <location>
        <begin position="1"/>
        <end position="21"/>
    </location>
</feature>
<dbReference type="AlphaFoldDB" id="W2HY20"/>
<organism evidence="3">
    <name type="scientific">Phytophthora nicotianae</name>
    <name type="common">Potato buckeye rot agent</name>
    <name type="synonym">Phytophthora parasitica</name>
    <dbReference type="NCBI Taxonomy" id="4792"/>
    <lineage>
        <taxon>Eukaryota</taxon>
        <taxon>Sar</taxon>
        <taxon>Stramenopiles</taxon>
        <taxon>Oomycota</taxon>
        <taxon>Peronosporomycetes</taxon>
        <taxon>Peronosporales</taxon>
        <taxon>Peronosporaceae</taxon>
        <taxon>Phytophthora</taxon>
    </lineage>
</organism>
<gene>
    <name evidence="2" type="ORF">L915_19683</name>
    <name evidence="3" type="ORF">L916_19568</name>
</gene>
<evidence type="ECO:0000313" key="3">
    <source>
        <dbReference type="EMBL" id="ETL26815.1"/>
    </source>
</evidence>
<protein>
    <submittedName>
        <fullName evidence="3">Uncharacterized protein</fullName>
    </submittedName>
</protein>
<name>W2HY20_PHYNI</name>
<accession>W2HY20</accession>
<sequence length="124" mass="13729">MLCRPSHKSSTMAAAASSRPPQCESPIVRIGGHTLLYVTTHQNEKRMVAMQQQSRHAALFRWWTDHAVTFSSREAPNAIHRVVLLLGGKCSCGEPTSTIERSDHPCMCTASTADRNSSNIHPCW</sequence>
<reference evidence="2" key="1">
    <citation type="submission" date="2013-11" db="EMBL/GenBank/DDBJ databases">
        <title>The Genome Sequence of Phytophthora parasitica CJ02B3.</title>
        <authorList>
            <consortium name="The Broad Institute Genomics Platform"/>
            <person name="Russ C."/>
            <person name="Tyler B."/>
            <person name="Panabieres F."/>
            <person name="Shan W."/>
            <person name="Tripathy S."/>
            <person name="Grunwald N."/>
            <person name="Machado M."/>
            <person name="Johnson C.S."/>
            <person name="Arredondo F."/>
            <person name="Hong C."/>
            <person name="Coffey M."/>
            <person name="Young S.K."/>
            <person name="Zeng Q."/>
            <person name="Gargeya S."/>
            <person name="Fitzgerald M."/>
            <person name="Abouelleil A."/>
            <person name="Alvarado L."/>
            <person name="Chapman S.B."/>
            <person name="Gainer-Dewar J."/>
            <person name="Goldberg J."/>
            <person name="Griggs A."/>
            <person name="Gujja S."/>
            <person name="Hansen M."/>
            <person name="Howarth C."/>
            <person name="Imamovic A."/>
            <person name="Ireland A."/>
            <person name="Larimer J."/>
            <person name="McCowan C."/>
            <person name="Murphy C."/>
            <person name="Pearson M."/>
            <person name="Poon T.W."/>
            <person name="Priest M."/>
            <person name="Roberts A."/>
            <person name="Saif S."/>
            <person name="Shea T."/>
            <person name="Sykes S."/>
            <person name="Wortman J."/>
            <person name="Nusbaum C."/>
            <person name="Birren B."/>
        </authorList>
    </citation>
    <scope>NUCLEOTIDE SEQUENCE [LARGE SCALE GENOMIC DNA]</scope>
    <source>
        <strain evidence="2">CJ02B3</strain>
    </source>
</reference>
<dbReference type="Proteomes" id="UP000053236">
    <property type="component" value="Unassembled WGS sequence"/>
</dbReference>
<proteinExistence type="predicted"/>
<dbReference type="EMBL" id="KI676140">
    <property type="protein sequence ID" value="ETL26815.1"/>
    <property type="molecule type" value="Genomic_DNA"/>
</dbReference>
<dbReference type="EMBL" id="KI689338">
    <property type="protein sequence ID" value="ETK73379.1"/>
    <property type="molecule type" value="Genomic_DNA"/>
</dbReference>